<protein>
    <submittedName>
        <fullName evidence="1">8741_t:CDS:1</fullName>
    </submittedName>
</protein>
<reference evidence="1" key="1">
    <citation type="submission" date="2021-06" db="EMBL/GenBank/DDBJ databases">
        <authorList>
            <person name="Kallberg Y."/>
            <person name="Tangrot J."/>
            <person name="Rosling A."/>
        </authorList>
    </citation>
    <scope>NUCLEOTIDE SEQUENCE</scope>
    <source>
        <strain evidence="1">MA461A</strain>
    </source>
</reference>
<sequence length="40" mass="4739">ESHSLYTLPLRLQFMKQLNEDKVMNEKDVVMGRNETVLCK</sequence>
<dbReference type="EMBL" id="CAJVQC010169169">
    <property type="protein sequence ID" value="CAG8850131.1"/>
    <property type="molecule type" value="Genomic_DNA"/>
</dbReference>
<organism evidence="1 2">
    <name type="scientific">Racocetra persica</name>
    <dbReference type="NCBI Taxonomy" id="160502"/>
    <lineage>
        <taxon>Eukaryota</taxon>
        <taxon>Fungi</taxon>
        <taxon>Fungi incertae sedis</taxon>
        <taxon>Mucoromycota</taxon>
        <taxon>Glomeromycotina</taxon>
        <taxon>Glomeromycetes</taxon>
        <taxon>Diversisporales</taxon>
        <taxon>Gigasporaceae</taxon>
        <taxon>Racocetra</taxon>
    </lineage>
</organism>
<keyword evidence="2" id="KW-1185">Reference proteome</keyword>
<feature type="non-terminal residue" evidence="1">
    <location>
        <position position="40"/>
    </location>
</feature>
<proteinExistence type="predicted"/>
<evidence type="ECO:0000313" key="1">
    <source>
        <dbReference type="EMBL" id="CAG8850131.1"/>
    </source>
</evidence>
<accession>A0ACA9SXS4</accession>
<name>A0ACA9SXS4_9GLOM</name>
<feature type="non-terminal residue" evidence="1">
    <location>
        <position position="1"/>
    </location>
</feature>
<dbReference type="Proteomes" id="UP000789920">
    <property type="component" value="Unassembled WGS sequence"/>
</dbReference>
<gene>
    <name evidence="1" type="ORF">RPERSI_LOCUS35940</name>
</gene>
<comment type="caution">
    <text evidence="1">The sequence shown here is derived from an EMBL/GenBank/DDBJ whole genome shotgun (WGS) entry which is preliminary data.</text>
</comment>
<evidence type="ECO:0000313" key="2">
    <source>
        <dbReference type="Proteomes" id="UP000789920"/>
    </source>
</evidence>